<organism evidence="1 2">
    <name type="scientific">Colletotrichum gloeosporioides</name>
    <name type="common">Anthracnose fungus</name>
    <name type="synonym">Glomerella cingulata</name>
    <dbReference type="NCBI Taxonomy" id="474922"/>
    <lineage>
        <taxon>Eukaryota</taxon>
        <taxon>Fungi</taxon>
        <taxon>Dikarya</taxon>
        <taxon>Ascomycota</taxon>
        <taxon>Pezizomycotina</taxon>
        <taxon>Sordariomycetes</taxon>
        <taxon>Hypocreomycetidae</taxon>
        <taxon>Glomerellales</taxon>
        <taxon>Glomerellaceae</taxon>
        <taxon>Colletotrichum</taxon>
        <taxon>Colletotrichum gloeosporioides species complex</taxon>
    </lineage>
</organism>
<evidence type="ECO:0000313" key="2">
    <source>
        <dbReference type="Proteomes" id="UP000613401"/>
    </source>
</evidence>
<dbReference type="AlphaFoldDB" id="A0A8H4CPW6"/>
<gene>
    <name evidence="1" type="ORF">GCG54_00015372</name>
</gene>
<protein>
    <submittedName>
        <fullName evidence="1">Nuclear distribution protein nudF 1</fullName>
    </submittedName>
</protein>
<comment type="caution">
    <text evidence="1">The sequence shown here is derived from an EMBL/GenBank/DDBJ whole genome shotgun (WGS) entry which is preliminary data.</text>
</comment>
<reference evidence="1" key="2">
    <citation type="submission" date="2020-03" db="EMBL/GenBank/DDBJ databases">
        <authorList>
            <person name="Fu F.-F."/>
            <person name="Chen J."/>
        </authorList>
    </citation>
    <scope>NUCLEOTIDE SEQUENCE</scope>
    <source>
        <strain evidence="1">Lc1</strain>
    </source>
</reference>
<sequence>MTDLEVKASQLQTELDNATPSSLVARKTHNRTTWLLEDCSINTWGYDLAEIERTLNSHAKLDVDLSGARGIALLANCRSNLAIKLSDPAEEYENIRTLPGHNQSVISAREALRFWEIYRPAETRQFENEHNPRKLPGRSTRAPRHRDWVWSYRLDERGLLSTSLD</sequence>
<dbReference type="RefSeq" id="XP_045267147.1">
    <property type="nucleotide sequence ID" value="XM_045415165.1"/>
</dbReference>
<dbReference type="Proteomes" id="UP000613401">
    <property type="component" value="Unassembled WGS sequence"/>
</dbReference>
<evidence type="ECO:0000313" key="1">
    <source>
        <dbReference type="EMBL" id="KAF3807988.1"/>
    </source>
</evidence>
<keyword evidence="2" id="KW-1185">Reference proteome</keyword>
<name>A0A8H4CPW6_COLGL</name>
<dbReference type="EMBL" id="WVTB01000025">
    <property type="protein sequence ID" value="KAF3807988.1"/>
    <property type="molecule type" value="Genomic_DNA"/>
</dbReference>
<proteinExistence type="predicted"/>
<reference evidence="1" key="1">
    <citation type="journal article" date="2020" name="Phytopathology">
        <title>Genome sequence and comparative analysis of Colletotrichum gloeosporioides isolated from Liriodendron leaves.</title>
        <authorList>
            <person name="Fu F.F."/>
            <person name="Hao Z."/>
            <person name="Wang P."/>
            <person name="Lu Y."/>
            <person name="Xue L.J."/>
            <person name="Wei G."/>
            <person name="Tian Y."/>
            <person name="Baishi H."/>
            <person name="Xu H."/>
            <person name="Shi J."/>
            <person name="Cheng T."/>
            <person name="Wang G."/>
            <person name="Yi Y."/>
            <person name="Chen J."/>
        </authorList>
    </citation>
    <scope>NUCLEOTIDE SEQUENCE</scope>
    <source>
        <strain evidence="1">Lc1</strain>
    </source>
</reference>
<accession>A0A8H4CPW6</accession>
<dbReference type="GeneID" id="69022476"/>